<organism evidence="13 14">
    <name type="scientific">Nocardioides kongjuensis</name>
    <dbReference type="NCBI Taxonomy" id="349522"/>
    <lineage>
        <taxon>Bacteria</taxon>
        <taxon>Bacillati</taxon>
        <taxon>Actinomycetota</taxon>
        <taxon>Actinomycetes</taxon>
        <taxon>Propionibacteriales</taxon>
        <taxon>Nocardioidaceae</taxon>
        <taxon>Nocardioides</taxon>
    </lineage>
</organism>
<dbReference type="InterPro" id="IPR032823">
    <property type="entry name" value="BCA_ABC_TP_C"/>
</dbReference>
<dbReference type="GO" id="GO:0015807">
    <property type="term" value="P:L-amino acid transport"/>
    <property type="evidence" value="ECO:0007669"/>
    <property type="project" value="TreeGrafter"/>
</dbReference>
<dbReference type="CDD" id="cd06581">
    <property type="entry name" value="TM_PBP1_LivM_like"/>
    <property type="match status" value="1"/>
</dbReference>
<dbReference type="Pfam" id="PF02653">
    <property type="entry name" value="BPD_transp_2"/>
    <property type="match status" value="1"/>
</dbReference>
<keyword evidence="4" id="KW-1003">Cell membrane</keyword>
<feature type="domain" description="ABC transporter" evidence="12">
    <location>
        <begin position="635"/>
        <end position="861"/>
    </location>
</feature>
<comment type="caution">
    <text evidence="13">The sequence shown here is derived from an EMBL/GenBank/DDBJ whole genome shotgun (WGS) entry which is preliminary data.</text>
</comment>
<reference evidence="13 14" key="1">
    <citation type="submission" date="2020-07" db="EMBL/GenBank/DDBJ databases">
        <title>Sequencing the genomes of 1000 actinobacteria strains.</title>
        <authorList>
            <person name="Klenk H.-P."/>
        </authorList>
    </citation>
    <scope>NUCLEOTIDE SEQUENCE [LARGE SCALE GENOMIC DNA]</scope>
    <source>
        <strain evidence="13 14">DSM 19082</strain>
    </source>
</reference>
<feature type="transmembrane region" description="Helical" evidence="11">
    <location>
        <begin position="318"/>
        <end position="337"/>
    </location>
</feature>
<gene>
    <name evidence="13" type="ORF">BJ958_000435</name>
</gene>
<keyword evidence="3" id="KW-0813">Transport</keyword>
<dbReference type="Gene3D" id="3.40.50.300">
    <property type="entry name" value="P-loop containing nucleotide triphosphate hydrolases"/>
    <property type="match status" value="2"/>
</dbReference>
<feature type="transmembrane region" description="Helical" evidence="11">
    <location>
        <begin position="116"/>
        <end position="138"/>
    </location>
</feature>
<feature type="transmembrane region" description="Helical" evidence="11">
    <location>
        <begin position="145"/>
        <end position="166"/>
    </location>
</feature>
<sequence>MSTSLTSPDHDDIRTKATTMASNSAPARTMSPIWVKAWLLARLLGGPVGAVVVVVMITSGSIPTYTAFTVALAAVYAITILSISLLAHWSGIWSIGHPALLAIGAYTAAWGSSHEWRLEVTVALAMATCGVLGAFLGFAGSRFSVLYVALLTLAFTLVVTEVVLVWKDVTNGDEGVSVMGFSWLFGDFYASDDTALAIVVATLGVCIALAELVRRTPVRMRLVAAKTHPIVARTVGISPEAQSSIGFALSGAVAGLAGVMLGLVSGFVSPESFSLVLAINLIAATVLGGTGSLVGAVAGGAFLAWAPSIASDLSIDQPYLVGGLLILALIFLPDGVVPTAGRVLDRFTHWSERLRSAAVAGSTEAAEGVALPAGHGTGGPGHDLLAVDGLGVRYGGLQAVDNASLTLARAEVLAMIGPNGAGKTTFVNALSGLTGDGKVEGRITLDGQDLRRVRTTRRRRAGIGRTFQHAELFGELTVIENVLAVRRRISPADRVRAFALLEAVGLGEVAHRRPAELPFGLQKRADLARAIAESPALLILDEPFGGLDADEREILAGHIRRVRDEGTSVLIIDHVLEDLFSVADRVVAVDFGHTITTGTPDTVLQDPEVRRSYLGVIDEESAAAAPLPLGGEPVLTLSDVGHHYGGVQALRGIDLSIPRGGIVGIVGANGAGKSTLGRLLHGSLTPSSGERTIRAADGEDLRISLVPEGRALFKTLSVRENLEVSAYAMGLGGRRLASTLDEMAQRLPERVRTRMHISAGALSGGEQQLVAITRALMADPQVLILDEPALGLSPAMVQEVYRQITALAEQGITTVLLDQSLPRALQTCSTVVVLRQGEVVATGSAEDEGFAARAEEAYFGEVGSSGPA</sequence>
<dbReference type="GO" id="GO:0016887">
    <property type="term" value="F:ATP hydrolysis activity"/>
    <property type="evidence" value="ECO:0007669"/>
    <property type="project" value="InterPro"/>
</dbReference>
<feature type="domain" description="ABC transporter" evidence="12">
    <location>
        <begin position="385"/>
        <end position="616"/>
    </location>
</feature>
<dbReference type="PANTHER" id="PTHR43820">
    <property type="entry name" value="HIGH-AFFINITY BRANCHED-CHAIN AMINO ACID TRANSPORT ATP-BINDING PROTEIN LIVF"/>
    <property type="match status" value="1"/>
</dbReference>
<evidence type="ECO:0000256" key="9">
    <source>
        <dbReference type="ARBA" id="ARBA00022989"/>
    </source>
</evidence>
<dbReference type="GO" id="GO:0005524">
    <property type="term" value="F:ATP binding"/>
    <property type="evidence" value="ECO:0007669"/>
    <property type="project" value="UniProtKB-KW"/>
</dbReference>
<dbReference type="InterPro" id="IPR027417">
    <property type="entry name" value="P-loop_NTPase"/>
</dbReference>
<proteinExistence type="inferred from homology"/>
<evidence type="ECO:0000256" key="1">
    <source>
        <dbReference type="ARBA" id="ARBA00004651"/>
    </source>
</evidence>
<evidence type="ECO:0000256" key="2">
    <source>
        <dbReference type="ARBA" id="ARBA00005417"/>
    </source>
</evidence>
<dbReference type="PANTHER" id="PTHR43820:SF4">
    <property type="entry name" value="HIGH-AFFINITY BRANCHED-CHAIN AMINO ACID TRANSPORT ATP-BINDING PROTEIN LIVF"/>
    <property type="match status" value="1"/>
</dbReference>
<dbReference type="InterPro" id="IPR043428">
    <property type="entry name" value="LivM-like"/>
</dbReference>
<evidence type="ECO:0000256" key="8">
    <source>
        <dbReference type="ARBA" id="ARBA00022970"/>
    </source>
</evidence>
<dbReference type="Pfam" id="PF00005">
    <property type="entry name" value="ABC_tran"/>
    <property type="match status" value="2"/>
</dbReference>
<comment type="similarity">
    <text evidence="2">Belongs to the ABC transporter superfamily.</text>
</comment>
<keyword evidence="9 11" id="KW-1133">Transmembrane helix</keyword>
<dbReference type="InterPro" id="IPR001851">
    <property type="entry name" value="ABC_transp_permease"/>
</dbReference>
<feature type="transmembrane region" description="Helical" evidence="11">
    <location>
        <begin position="194"/>
        <end position="213"/>
    </location>
</feature>
<dbReference type="GO" id="GO:0015658">
    <property type="term" value="F:branched-chain amino acid transmembrane transporter activity"/>
    <property type="evidence" value="ECO:0007669"/>
    <property type="project" value="InterPro"/>
</dbReference>
<evidence type="ECO:0000256" key="10">
    <source>
        <dbReference type="ARBA" id="ARBA00023136"/>
    </source>
</evidence>
<keyword evidence="10 11" id="KW-0472">Membrane</keyword>
<evidence type="ECO:0000313" key="14">
    <source>
        <dbReference type="Proteomes" id="UP000582231"/>
    </source>
</evidence>
<dbReference type="Pfam" id="PF12399">
    <property type="entry name" value="BCA_ABC_TP_C"/>
    <property type="match status" value="1"/>
</dbReference>
<evidence type="ECO:0000256" key="6">
    <source>
        <dbReference type="ARBA" id="ARBA00022741"/>
    </source>
</evidence>
<feature type="transmembrane region" description="Helical" evidence="11">
    <location>
        <begin position="245"/>
        <end position="267"/>
    </location>
</feature>
<dbReference type="SUPFAM" id="SSF52540">
    <property type="entry name" value="P-loop containing nucleoside triphosphate hydrolases"/>
    <property type="match status" value="2"/>
</dbReference>
<dbReference type="PROSITE" id="PS50893">
    <property type="entry name" value="ABC_TRANSPORTER_2"/>
    <property type="match status" value="2"/>
</dbReference>
<evidence type="ECO:0000256" key="5">
    <source>
        <dbReference type="ARBA" id="ARBA00022692"/>
    </source>
</evidence>
<feature type="transmembrane region" description="Helical" evidence="11">
    <location>
        <begin position="37"/>
        <end position="59"/>
    </location>
</feature>
<dbReference type="EMBL" id="JACCBF010000001">
    <property type="protein sequence ID" value="NYD28889.1"/>
    <property type="molecule type" value="Genomic_DNA"/>
</dbReference>
<evidence type="ECO:0000313" key="13">
    <source>
        <dbReference type="EMBL" id="NYD28889.1"/>
    </source>
</evidence>
<keyword evidence="5 11" id="KW-0812">Transmembrane</keyword>
<keyword evidence="6" id="KW-0547">Nucleotide-binding</keyword>
<dbReference type="AlphaFoldDB" id="A0A852REN7"/>
<keyword evidence="7" id="KW-0067">ATP-binding</keyword>
<feature type="transmembrane region" description="Helical" evidence="11">
    <location>
        <begin position="92"/>
        <end position="110"/>
    </location>
</feature>
<evidence type="ECO:0000256" key="7">
    <source>
        <dbReference type="ARBA" id="ARBA00022840"/>
    </source>
</evidence>
<evidence type="ECO:0000256" key="3">
    <source>
        <dbReference type="ARBA" id="ARBA00022448"/>
    </source>
</evidence>
<protein>
    <submittedName>
        <fullName evidence="13">ABC-type branched-subunit amino acid transport system ATPase component/ABC-type branched-subunit amino acid transport system permease subunit</fullName>
    </submittedName>
</protein>
<evidence type="ECO:0000256" key="11">
    <source>
        <dbReference type="SAM" id="Phobius"/>
    </source>
</evidence>
<keyword evidence="8" id="KW-0029">Amino-acid transport</keyword>
<evidence type="ECO:0000256" key="4">
    <source>
        <dbReference type="ARBA" id="ARBA00022475"/>
    </source>
</evidence>
<dbReference type="Proteomes" id="UP000582231">
    <property type="component" value="Unassembled WGS sequence"/>
</dbReference>
<name>A0A852REN7_9ACTN</name>
<comment type="subcellular location">
    <subcellularLocation>
        <location evidence="1">Cell membrane</location>
        <topology evidence="1">Multi-pass membrane protein</topology>
    </subcellularLocation>
</comment>
<dbReference type="SMART" id="SM00382">
    <property type="entry name" value="AAA"/>
    <property type="match status" value="2"/>
</dbReference>
<keyword evidence="14" id="KW-1185">Reference proteome</keyword>
<dbReference type="InterPro" id="IPR052156">
    <property type="entry name" value="BCAA_Transport_ATP-bd_LivF"/>
</dbReference>
<dbReference type="InterPro" id="IPR003593">
    <property type="entry name" value="AAA+_ATPase"/>
</dbReference>
<dbReference type="GO" id="GO:0005886">
    <property type="term" value="C:plasma membrane"/>
    <property type="evidence" value="ECO:0007669"/>
    <property type="project" value="UniProtKB-SubCell"/>
</dbReference>
<dbReference type="InterPro" id="IPR003439">
    <property type="entry name" value="ABC_transporter-like_ATP-bd"/>
</dbReference>
<feature type="transmembrane region" description="Helical" evidence="11">
    <location>
        <begin position="65"/>
        <end position="85"/>
    </location>
</feature>
<feature type="transmembrane region" description="Helical" evidence="11">
    <location>
        <begin position="273"/>
        <end position="306"/>
    </location>
</feature>
<accession>A0A852REN7</accession>
<dbReference type="RefSeq" id="WP_218865557.1">
    <property type="nucleotide sequence ID" value="NZ_BAABEF010000001.1"/>
</dbReference>
<evidence type="ECO:0000259" key="12">
    <source>
        <dbReference type="PROSITE" id="PS50893"/>
    </source>
</evidence>